<dbReference type="Pfam" id="PF04404">
    <property type="entry name" value="ERF"/>
    <property type="match status" value="1"/>
</dbReference>
<proteinExistence type="predicted"/>
<name>A0A8S5V6E3_9CAUD</name>
<feature type="region of interest" description="Disordered" evidence="1">
    <location>
        <begin position="123"/>
        <end position="142"/>
    </location>
</feature>
<evidence type="ECO:0000313" key="2">
    <source>
        <dbReference type="EMBL" id="DAG02270.1"/>
    </source>
</evidence>
<sequence>MKTLHNIQRALVAPKNERNNFGNYAYRTCEGILAALKPLLEAENATVTLTDEVVAIGERIYVKATATLASDEGTASTSGYAREAQTKKGMDESQITGMASSYARKYALCGLFAIDGGADADAMDNRDPAHQAQKPAATPTSPLEQQWLQDIAGLENAAMVNDAVAQINALQLPPDAIRRLKTVLNRKAQALNLAYNKAAARFEAAA</sequence>
<organism evidence="2">
    <name type="scientific">Myoviridae sp. ctRci5</name>
    <dbReference type="NCBI Taxonomy" id="2825105"/>
    <lineage>
        <taxon>Viruses</taxon>
        <taxon>Duplodnaviria</taxon>
        <taxon>Heunggongvirae</taxon>
        <taxon>Uroviricota</taxon>
        <taxon>Caudoviricetes</taxon>
    </lineage>
</organism>
<accession>A0A8S5V6E3</accession>
<dbReference type="InterPro" id="IPR007499">
    <property type="entry name" value="ERF_bacteria_virus"/>
</dbReference>
<dbReference type="EMBL" id="BK016208">
    <property type="protein sequence ID" value="DAG02270.1"/>
    <property type="molecule type" value="Genomic_DNA"/>
</dbReference>
<reference evidence="2" key="1">
    <citation type="journal article" date="2021" name="Proc. Natl. Acad. Sci. U.S.A.">
        <title>A Catalog of Tens of Thousands of Viruses from Human Metagenomes Reveals Hidden Associations with Chronic Diseases.</title>
        <authorList>
            <person name="Tisza M.J."/>
            <person name="Buck C.B."/>
        </authorList>
    </citation>
    <scope>NUCLEOTIDE SEQUENCE</scope>
    <source>
        <strain evidence="2">CtRci5</strain>
    </source>
</reference>
<evidence type="ECO:0000256" key="1">
    <source>
        <dbReference type="SAM" id="MobiDB-lite"/>
    </source>
</evidence>
<protein>
    <submittedName>
        <fullName evidence="2">ERF superfamily protein</fullName>
    </submittedName>
</protein>